<dbReference type="AlphaFoldDB" id="A0AAJ0GRP6"/>
<dbReference type="EMBL" id="JAUDZG010000005">
    <property type="protein sequence ID" value="KAK3304881.1"/>
    <property type="molecule type" value="Genomic_DNA"/>
</dbReference>
<feature type="region of interest" description="Disordered" evidence="1">
    <location>
        <begin position="59"/>
        <end position="79"/>
    </location>
</feature>
<reference evidence="2" key="2">
    <citation type="submission" date="2023-06" db="EMBL/GenBank/DDBJ databases">
        <authorList>
            <consortium name="Lawrence Berkeley National Laboratory"/>
            <person name="Mondo S.J."/>
            <person name="Hensen N."/>
            <person name="Bonometti L."/>
            <person name="Westerberg I."/>
            <person name="Brannstrom I.O."/>
            <person name="Guillou S."/>
            <person name="Cros-Aarteil S."/>
            <person name="Calhoun S."/>
            <person name="Haridas S."/>
            <person name="Kuo A."/>
            <person name="Pangilinan J."/>
            <person name="Riley R."/>
            <person name="Labutti K."/>
            <person name="Andreopoulos B."/>
            <person name="Lipzen A."/>
            <person name="Chen C."/>
            <person name="Yanf M."/>
            <person name="Daum C."/>
            <person name="Ng V."/>
            <person name="Clum A."/>
            <person name="Steindorff A."/>
            <person name="Ohm R."/>
            <person name="Martin F."/>
            <person name="Silar P."/>
            <person name="Natvig D."/>
            <person name="Lalanne C."/>
            <person name="Gautier V."/>
            <person name="Ament-Velasquez S.L."/>
            <person name="Kruys A."/>
            <person name="Hutchinson M.I."/>
            <person name="Powell A.J."/>
            <person name="Barry K."/>
            <person name="Miller A.N."/>
            <person name="Grigoriev I.V."/>
            <person name="Debuchy R."/>
            <person name="Gladieux P."/>
            <person name="Thoren M.H."/>
            <person name="Johannesson H."/>
        </authorList>
    </citation>
    <scope>NUCLEOTIDE SEQUENCE</scope>
    <source>
        <strain evidence="2">CBS 333.67</strain>
    </source>
</reference>
<dbReference type="RefSeq" id="XP_062720661.1">
    <property type="nucleotide sequence ID" value="XM_062869651.1"/>
</dbReference>
<feature type="region of interest" description="Disordered" evidence="1">
    <location>
        <begin position="159"/>
        <end position="184"/>
    </location>
</feature>
<keyword evidence="3" id="KW-1185">Reference proteome</keyword>
<proteinExistence type="predicted"/>
<gene>
    <name evidence="2" type="ORF">B0T15DRAFT_537917</name>
</gene>
<sequence length="292" mass="32220">MVGEQGNYGEWQNVMAQIVTYMAFNHSRYGFIITDTVFVALRITRCEVGPGLAAGRARRAMATTHQRRPSDESMASAGSSYLDDEPLEWEYQDPEYALAPWDAHGRGRLTIRLALWCLAMMAANGDNHIDYWYPDLDSWRLAKEGYYVHNTTGAKKRRLDRGALLSKTPNPETPGGNGPWGAGQPLVAALEGEIGNSSLGYLDLPGTSTGQDMPYFSQAASPFPGGEEEAGREEDEEHSEYGEENSEEKEGAEEEEDEHRGKRKQWAVAQGVPRGGGIETTATMTIGPWLDL</sequence>
<organism evidence="2 3">
    <name type="scientific">Chaetomium strumarium</name>
    <dbReference type="NCBI Taxonomy" id="1170767"/>
    <lineage>
        <taxon>Eukaryota</taxon>
        <taxon>Fungi</taxon>
        <taxon>Dikarya</taxon>
        <taxon>Ascomycota</taxon>
        <taxon>Pezizomycotina</taxon>
        <taxon>Sordariomycetes</taxon>
        <taxon>Sordariomycetidae</taxon>
        <taxon>Sordariales</taxon>
        <taxon>Chaetomiaceae</taxon>
        <taxon>Chaetomium</taxon>
    </lineage>
</organism>
<name>A0AAJ0GRP6_9PEZI</name>
<reference evidence="2" key="1">
    <citation type="journal article" date="2023" name="Mol. Phylogenet. Evol.">
        <title>Genome-scale phylogeny and comparative genomics of the fungal order Sordariales.</title>
        <authorList>
            <person name="Hensen N."/>
            <person name="Bonometti L."/>
            <person name="Westerberg I."/>
            <person name="Brannstrom I.O."/>
            <person name="Guillou S."/>
            <person name="Cros-Aarteil S."/>
            <person name="Calhoun S."/>
            <person name="Haridas S."/>
            <person name="Kuo A."/>
            <person name="Mondo S."/>
            <person name="Pangilinan J."/>
            <person name="Riley R."/>
            <person name="LaButti K."/>
            <person name="Andreopoulos B."/>
            <person name="Lipzen A."/>
            <person name="Chen C."/>
            <person name="Yan M."/>
            <person name="Daum C."/>
            <person name="Ng V."/>
            <person name="Clum A."/>
            <person name="Steindorff A."/>
            <person name="Ohm R.A."/>
            <person name="Martin F."/>
            <person name="Silar P."/>
            <person name="Natvig D.O."/>
            <person name="Lalanne C."/>
            <person name="Gautier V."/>
            <person name="Ament-Velasquez S.L."/>
            <person name="Kruys A."/>
            <person name="Hutchinson M.I."/>
            <person name="Powell A.J."/>
            <person name="Barry K."/>
            <person name="Miller A.N."/>
            <person name="Grigoriev I.V."/>
            <person name="Debuchy R."/>
            <person name="Gladieux P."/>
            <person name="Hiltunen Thoren M."/>
            <person name="Johannesson H."/>
        </authorList>
    </citation>
    <scope>NUCLEOTIDE SEQUENCE</scope>
    <source>
        <strain evidence="2">CBS 333.67</strain>
    </source>
</reference>
<evidence type="ECO:0000256" key="1">
    <source>
        <dbReference type="SAM" id="MobiDB-lite"/>
    </source>
</evidence>
<feature type="region of interest" description="Disordered" evidence="1">
    <location>
        <begin position="201"/>
        <end position="292"/>
    </location>
</feature>
<dbReference type="Proteomes" id="UP001273166">
    <property type="component" value="Unassembled WGS sequence"/>
</dbReference>
<comment type="caution">
    <text evidence="2">The sequence shown here is derived from an EMBL/GenBank/DDBJ whole genome shotgun (WGS) entry which is preliminary data.</text>
</comment>
<evidence type="ECO:0000313" key="3">
    <source>
        <dbReference type="Proteomes" id="UP001273166"/>
    </source>
</evidence>
<protein>
    <submittedName>
        <fullName evidence="2">Uncharacterized protein</fullName>
    </submittedName>
</protein>
<dbReference type="GeneID" id="87888480"/>
<evidence type="ECO:0000313" key="2">
    <source>
        <dbReference type="EMBL" id="KAK3304881.1"/>
    </source>
</evidence>
<accession>A0AAJ0GRP6</accession>
<feature type="compositionally biased region" description="Acidic residues" evidence="1">
    <location>
        <begin position="226"/>
        <end position="257"/>
    </location>
</feature>